<feature type="domain" description="DUF302" evidence="1">
    <location>
        <begin position="55"/>
        <end position="115"/>
    </location>
</feature>
<dbReference type="PANTHER" id="PTHR38342:SF2">
    <property type="entry name" value="INNER MEMBRANE OR EXPORTED"/>
    <property type="match status" value="1"/>
</dbReference>
<evidence type="ECO:0000313" key="3">
    <source>
        <dbReference type="Proteomes" id="UP000031666"/>
    </source>
</evidence>
<dbReference type="Gene3D" id="3.30.310.70">
    <property type="entry name" value="TT1751-like domain"/>
    <property type="match status" value="2"/>
</dbReference>
<dbReference type="InterPro" id="IPR005180">
    <property type="entry name" value="DUF302"/>
</dbReference>
<dbReference type="CDD" id="cd14797">
    <property type="entry name" value="DUF302"/>
    <property type="match status" value="1"/>
</dbReference>
<dbReference type="AlphaFoldDB" id="A0A0B8QM77"/>
<dbReference type="STRING" id="1481914.JCM19241_3426"/>
<evidence type="ECO:0000313" key="2">
    <source>
        <dbReference type="EMBL" id="GAM75514.1"/>
    </source>
</evidence>
<dbReference type="SUPFAM" id="SSF103247">
    <property type="entry name" value="TT1751-like"/>
    <property type="match status" value="2"/>
</dbReference>
<comment type="caution">
    <text evidence="2">The sequence shown here is derived from an EMBL/GenBank/DDBJ whole genome shotgun (WGS) entry which is preliminary data.</text>
</comment>
<feature type="domain" description="DUF302" evidence="1">
    <location>
        <begin position="195"/>
        <end position="255"/>
    </location>
</feature>
<dbReference type="InterPro" id="IPR035923">
    <property type="entry name" value="TT1751-like_sf"/>
</dbReference>
<dbReference type="EMBL" id="BBSC01000004">
    <property type="protein sequence ID" value="GAM75514.1"/>
    <property type="molecule type" value="Genomic_DNA"/>
</dbReference>
<dbReference type="PANTHER" id="PTHR38342">
    <property type="entry name" value="SLR5037 PROTEIN"/>
    <property type="match status" value="1"/>
</dbReference>
<dbReference type="Pfam" id="PF03625">
    <property type="entry name" value="DUF302"/>
    <property type="match status" value="2"/>
</dbReference>
<evidence type="ECO:0000259" key="1">
    <source>
        <dbReference type="Pfam" id="PF03625"/>
    </source>
</evidence>
<sequence>MKKFPLIALLTIPLFGCGVSPDQEVQQTQLLKVDSNANLVANNANAEQLPHVLTIDHARLAAKEGEYLDASRVDFYVNNEVNTELLQENIMAGLDLPLRVLNYAEEGQIKTMYTDAEFLAKRHGLSNLDALAKYQQQVETMVEDTAEAEPAPTGELTKDYGIKTLTSDYDFETTIAKIEHDVLAEGDTVWFMNWDYQKQAEKLGEELPKATLLVFGGPAPGAKAMTDFSSIGLDAFGQKVLVFEQNGEVQIAYNDIVDFAELHYQDAAIPHRVINYRLGSTLKGAILDD</sequence>
<dbReference type="Proteomes" id="UP000031666">
    <property type="component" value="Unassembled WGS sequence"/>
</dbReference>
<proteinExistence type="predicted"/>
<organism evidence="2 3">
    <name type="scientific">Vibrio ishigakensis</name>
    <dbReference type="NCBI Taxonomy" id="1481914"/>
    <lineage>
        <taxon>Bacteria</taxon>
        <taxon>Pseudomonadati</taxon>
        <taxon>Pseudomonadota</taxon>
        <taxon>Gammaproteobacteria</taxon>
        <taxon>Vibrionales</taxon>
        <taxon>Vibrionaceae</taxon>
        <taxon>Vibrio</taxon>
    </lineage>
</organism>
<protein>
    <submittedName>
        <fullName evidence="2">Protein crcB homolog 1</fullName>
    </submittedName>
</protein>
<gene>
    <name evidence="2" type="ORF">JCM19241_3426</name>
</gene>
<reference evidence="2 3" key="2">
    <citation type="submission" date="2015-01" db="EMBL/GenBank/DDBJ databases">
        <authorList>
            <consortium name="NBRP consortium"/>
            <person name="Sawabe T."/>
            <person name="Meirelles P."/>
            <person name="Feng G."/>
            <person name="Sayaka M."/>
            <person name="Hattori M."/>
            <person name="Ohkuma M."/>
        </authorList>
    </citation>
    <scope>NUCLEOTIDE SEQUENCE [LARGE SCALE GENOMIC DNA]</scope>
    <source>
        <strain evidence="3">JCM 19241</strain>
    </source>
</reference>
<reference evidence="2 3" key="1">
    <citation type="submission" date="2015-01" db="EMBL/GenBank/DDBJ databases">
        <title>Vibrio sp. C94 JCM 19241 whole genome shotgun sequence.</title>
        <authorList>
            <person name="Sawabe T."/>
            <person name="Meirelles P."/>
            <person name="Feng G."/>
            <person name="Sayaka M."/>
            <person name="Hattori M."/>
            <person name="Ohkuma M."/>
        </authorList>
    </citation>
    <scope>NUCLEOTIDE SEQUENCE [LARGE SCALE GENOMIC DNA]</scope>
    <source>
        <strain evidence="3">JCM 19241</strain>
    </source>
</reference>
<accession>A0A0B8QM77</accession>
<name>A0A0B8QM77_9VIBR</name>